<gene>
    <name evidence="2" type="ORF">FC07_GL001833</name>
</gene>
<evidence type="ECO:0000256" key="1">
    <source>
        <dbReference type="SAM" id="MobiDB-lite"/>
    </source>
</evidence>
<name>A0A0R1GEW8_9LACO</name>
<keyword evidence="3" id="KW-1185">Reference proteome</keyword>
<feature type="region of interest" description="Disordered" evidence="1">
    <location>
        <begin position="188"/>
        <end position="210"/>
    </location>
</feature>
<comment type="caution">
    <text evidence="2">The sequence shown here is derived from an EMBL/GenBank/DDBJ whole genome shotgun (WGS) entry which is preliminary data.</text>
</comment>
<dbReference type="PATRIC" id="fig|1423726.3.peg.1902"/>
<evidence type="ECO:0000313" key="3">
    <source>
        <dbReference type="Proteomes" id="UP000051461"/>
    </source>
</evidence>
<sequence length="210" mass="23829">MTDEQWLDLNEIADYIETTMGANTISNSTLRRWINEEVALGGPDEVKEFRTSDLGSKKPVTKYQLTVVNSMINHNLSRIKKKVTHLKNEFPLALQQQPVAGDLQQIQATLQQQSEVLGRLEAVAKQQASQQLWLQIAQLQLNFESKGQKLDAKSLYADMLQNDMHDTIDQYTTPVDTGDLFQAIDDQQSHGHYQRTPTNNQKLEGGLFDD</sequence>
<protein>
    <submittedName>
        <fullName evidence="2">Uncharacterized protein</fullName>
    </submittedName>
</protein>
<dbReference type="RefSeq" id="WP_057905693.1">
    <property type="nucleotide sequence ID" value="NZ_AZDA01000136.1"/>
</dbReference>
<reference evidence="2 3" key="1">
    <citation type="journal article" date="2015" name="Genome Announc.">
        <title>Expanding the biotechnology potential of lactobacilli through comparative genomics of 213 strains and associated genera.</title>
        <authorList>
            <person name="Sun Z."/>
            <person name="Harris H.M."/>
            <person name="McCann A."/>
            <person name="Guo C."/>
            <person name="Argimon S."/>
            <person name="Zhang W."/>
            <person name="Yang X."/>
            <person name="Jeffery I.B."/>
            <person name="Cooney J.C."/>
            <person name="Kagawa T.F."/>
            <person name="Liu W."/>
            <person name="Song Y."/>
            <person name="Salvetti E."/>
            <person name="Wrobel A."/>
            <person name="Rasinkangas P."/>
            <person name="Parkhill J."/>
            <person name="Rea M.C."/>
            <person name="O'Sullivan O."/>
            <person name="Ritari J."/>
            <person name="Douillard F.P."/>
            <person name="Paul Ross R."/>
            <person name="Yang R."/>
            <person name="Briner A.E."/>
            <person name="Felis G.E."/>
            <person name="de Vos W.M."/>
            <person name="Barrangou R."/>
            <person name="Klaenhammer T.R."/>
            <person name="Caufield P.W."/>
            <person name="Cui Y."/>
            <person name="Zhang H."/>
            <person name="O'Toole P.W."/>
        </authorList>
    </citation>
    <scope>NUCLEOTIDE SEQUENCE [LARGE SCALE GENOMIC DNA]</scope>
    <source>
        <strain evidence="2 3">DSM 20003</strain>
    </source>
</reference>
<dbReference type="AlphaFoldDB" id="A0A0R1GEW8"/>
<evidence type="ECO:0000313" key="2">
    <source>
        <dbReference type="EMBL" id="KRK32780.1"/>
    </source>
</evidence>
<proteinExistence type="predicted"/>
<dbReference type="EMBL" id="AZDA01000136">
    <property type="protein sequence ID" value="KRK32780.1"/>
    <property type="molecule type" value="Genomic_DNA"/>
</dbReference>
<organism evidence="2 3">
    <name type="scientific">Loigolactobacillus bifermentans DSM 20003</name>
    <dbReference type="NCBI Taxonomy" id="1423726"/>
    <lineage>
        <taxon>Bacteria</taxon>
        <taxon>Bacillati</taxon>
        <taxon>Bacillota</taxon>
        <taxon>Bacilli</taxon>
        <taxon>Lactobacillales</taxon>
        <taxon>Lactobacillaceae</taxon>
        <taxon>Loigolactobacillus</taxon>
    </lineage>
</organism>
<dbReference type="Proteomes" id="UP000051461">
    <property type="component" value="Unassembled WGS sequence"/>
</dbReference>
<dbReference type="STRING" id="1423726.FC07_GL001833"/>
<accession>A0A0R1GEW8</accession>